<protein>
    <submittedName>
        <fullName evidence="7">P-loop containing nucleoside triphosphate hydrolase protein</fullName>
    </submittedName>
</protein>
<evidence type="ECO:0000259" key="6">
    <source>
        <dbReference type="PROSITE" id="PS51192"/>
    </source>
</evidence>
<reference evidence="7" key="2">
    <citation type="submission" date="2023-02" db="EMBL/GenBank/DDBJ databases">
        <authorList>
            <consortium name="DOE Joint Genome Institute"/>
            <person name="Mondo S.J."/>
            <person name="Chang Y."/>
            <person name="Wang Y."/>
            <person name="Ahrendt S."/>
            <person name="Andreopoulos W."/>
            <person name="Barry K."/>
            <person name="Beard J."/>
            <person name="Benny G.L."/>
            <person name="Blankenship S."/>
            <person name="Bonito G."/>
            <person name="Cuomo C."/>
            <person name="Desiro A."/>
            <person name="Gervers K.A."/>
            <person name="Hundley H."/>
            <person name="Kuo A."/>
            <person name="LaButti K."/>
            <person name="Lang B.F."/>
            <person name="Lipzen A."/>
            <person name="O'Donnell K."/>
            <person name="Pangilinan J."/>
            <person name="Reynolds N."/>
            <person name="Sandor L."/>
            <person name="Smith M.W."/>
            <person name="Tsang A."/>
            <person name="Grigoriev I.V."/>
            <person name="Stajich J.E."/>
            <person name="Spatafora J.W."/>
        </authorList>
    </citation>
    <scope>NUCLEOTIDE SEQUENCE</scope>
    <source>
        <strain evidence="7">RSA 2281</strain>
    </source>
</reference>
<feature type="region of interest" description="Disordered" evidence="5">
    <location>
        <begin position="1"/>
        <end position="29"/>
    </location>
</feature>
<dbReference type="EMBL" id="JAIXMP010000005">
    <property type="protein sequence ID" value="KAI9272743.1"/>
    <property type="molecule type" value="Genomic_DNA"/>
</dbReference>
<dbReference type="PANTHER" id="PTHR47958">
    <property type="entry name" value="ATP-DEPENDENT RNA HELICASE DBP3"/>
    <property type="match status" value="1"/>
</dbReference>
<evidence type="ECO:0000256" key="5">
    <source>
        <dbReference type="SAM" id="MobiDB-lite"/>
    </source>
</evidence>
<evidence type="ECO:0000313" key="7">
    <source>
        <dbReference type="EMBL" id="KAI9272743.1"/>
    </source>
</evidence>
<dbReference type="SUPFAM" id="SSF52540">
    <property type="entry name" value="P-loop containing nucleoside triphosphate hydrolases"/>
    <property type="match status" value="1"/>
</dbReference>
<keyword evidence="1" id="KW-0547">Nucleotide-binding</keyword>
<dbReference type="InterPro" id="IPR044742">
    <property type="entry name" value="DEAD/DEAH_RhlB"/>
</dbReference>
<keyword evidence="8" id="KW-1185">Reference proteome</keyword>
<evidence type="ECO:0000256" key="1">
    <source>
        <dbReference type="ARBA" id="ARBA00022741"/>
    </source>
</evidence>
<dbReference type="GO" id="GO:0004386">
    <property type="term" value="F:helicase activity"/>
    <property type="evidence" value="ECO:0007669"/>
    <property type="project" value="UniProtKB-KW"/>
</dbReference>
<dbReference type="AlphaFoldDB" id="A0AAD5KI52"/>
<dbReference type="Gene3D" id="3.40.50.300">
    <property type="entry name" value="P-loop containing nucleotide triphosphate hydrolases"/>
    <property type="match status" value="1"/>
</dbReference>
<dbReference type="GO" id="GO:0016787">
    <property type="term" value="F:hydrolase activity"/>
    <property type="evidence" value="ECO:0007669"/>
    <property type="project" value="UniProtKB-KW"/>
</dbReference>
<evidence type="ECO:0000256" key="4">
    <source>
        <dbReference type="ARBA" id="ARBA00022840"/>
    </source>
</evidence>
<reference evidence="7" key="1">
    <citation type="journal article" date="2022" name="IScience">
        <title>Evolution of zygomycete secretomes and the origins of terrestrial fungal ecologies.</title>
        <authorList>
            <person name="Chang Y."/>
            <person name="Wang Y."/>
            <person name="Mondo S."/>
            <person name="Ahrendt S."/>
            <person name="Andreopoulos W."/>
            <person name="Barry K."/>
            <person name="Beard J."/>
            <person name="Benny G.L."/>
            <person name="Blankenship S."/>
            <person name="Bonito G."/>
            <person name="Cuomo C."/>
            <person name="Desiro A."/>
            <person name="Gervers K.A."/>
            <person name="Hundley H."/>
            <person name="Kuo A."/>
            <person name="LaButti K."/>
            <person name="Lang B.F."/>
            <person name="Lipzen A."/>
            <person name="O'Donnell K."/>
            <person name="Pangilinan J."/>
            <person name="Reynolds N."/>
            <person name="Sandor L."/>
            <person name="Smith M.E."/>
            <person name="Tsang A."/>
            <person name="Grigoriev I.V."/>
            <person name="Stajich J.E."/>
            <person name="Spatafora J.W."/>
        </authorList>
    </citation>
    <scope>NUCLEOTIDE SEQUENCE</scope>
    <source>
        <strain evidence="7">RSA 2281</strain>
    </source>
</reference>
<dbReference type="SMART" id="SM00487">
    <property type="entry name" value="DEXDc"/>
    <property type="match status" value="1"/>
</dbReference>
<dbReference type="CDD" id="cd00268">
    <property type="entry name" value="DEADc"/>
    <property type="match status" value="1"/>
</dbReference>
<dbReference type="PROSITE" id="PS51192">
    <property type="entry name" value="HELICASE_ATP_BIND_1"/>
    <property type="match status" value="1"/>
</dbReference>
<dbReference type="GO" id="GO:0003676">
    <property type="term" value="F:nucleic acid binding"/>
    <property type="evidence" value="ECO:0007669"/>
    <property type="project" value="InterPro"/>
</dbReference>
<gene>
    <name evidence="7" type="ORF">BDA99DRAFT_432815</name>
</gene>
<dbReference type="InterPro" id="IPR014001">
    <property type="entry name" value="Helicase_ATP-bd"/>
</dbReference>
<feature type="domain" description="Helicase ATP-binding" evidence="6">
    <location>
        <begin position="110"/>
        <end position="292"/>
    </location>
</feature>
<accession>A0AAD5KI52</accession>
<evidence type="ECO:0000256" key="3">
    <source>
        <dbReference type="ARBA" id="ARBA00022806"/>
    </source>
</evidence>
<dbReference type="Pfam" id="PF00270">
    <property type="entry name" value="DEAD"/>
    <property type="match status" value="1"/>
</dbReference>
<feature type="non-terminal residue" evidence="7">
    <location>
        <position position="293"/>
    </location>
</feature>
<keyword evidence="4" id="KW-0067">ATP-binding</keyword>
<name>A0AAD5KI52_9FUNG</name>
<dbReference type="InterPro" id="IPR011545">
    <property type="entry name" value="DEAD/DEAH_box_helicase_dom"/>
</dbReference>
<keyword evidence="2 7" id="KW-0378">Hydrolase</keyword>
<keyword evidence="3" id="KW-0347">Helicase</keyword>
<comment type="caution">
    <text evidence="7">The sequence shown here is derived from an EMBL/GenBank/DDBJ whole genome shotgun (WGS) entry which is preliminary data.</text>
</comment>
<proteinExistence type="predicted"/>
<evidence type="ECO:0000256" key="2">
    <source>
        <dbReference type="ARBA" id="ARBA00022801"/>
    </source>
</evidence>
<dbReference type="GO" id="GO:0005524">
    <property type="term" value="F:ATP binding"/>
    <property type="evidence" value="ECO:0007669"/>
    <property type="project" value="InterPro"/>
</dbReference>
<dbReference type="InterPro" id="IPR027417">
    <property type="entry name" value="P-loop_NTPase"/>
</dbReference>
<organism evidence="7 8">
    <name type="scientific">Phascolomyces articulosus</name>
    <dbReference type="NCBI Taxonomy" id="60185"/>
    <lineage>
        <taxon>Eukaryota</taxon>
        <taxon>Fungi</taxon>
        <taxon>Fungi incertae sedis</taxon>
        <taxon>Mucoromycota</taxon>
        <taxon>Mucoromycotina</taxon>
        <taxon>Mucoromycetes</taxon>
        <taxon>Mucorales</taxon>
        <taxon>Lichtheimiaceae</taxon>
        <taxon>Phascolomyces</taxon>
    </lineage>
</organism>
<dbReference type="Proteomes" id="UP001209540">
    <property type="component" value="Unassembled WGS sequence"/>
</dbReference>
<evidence type="ECO:0000313" key="8">
    <source>
        <dbReference type="Proteomes" id="UP001209540"/>
    </source>
</evidence>
<sequence length="293" mass="32765">MNGSLRGSVSRKQEQQQGQQEKPIVHHSSSVAENVHAKLTNYQEPLSVATLPENQIKYMLQAHEISVKGKSIPRPIVSFDQCSQVLGQQLLDNLDQMGWSMATSVQRQAVPVMLTGRDAIVISPAGSGKTGAFVLPILAHCQSLSAFYRHKRRAGPYALILSPTRALCVQIENTIKRLATGIQNMRTALLVGGEPWPEQLHRLRKGVQIIIGTPGRILDMATYHPHMLRLWRIRILIMDEADILFASAMKKQVRMILNKLPDKMARQLGYFSTGISSEQAKIVHRMNSPIEIR</sequence>